<comment type="similarity">
    <text evidence="1 2">Belongs to the fructosamine kinase family.</text>
</comment>
<evidence type="ECO:0000313" key="4">
    <source>
        <dbReference type="Proteomes" id="UP000640333"/>
    </source>
</evidence>
<dbReference type="SUPFAM" id="SSF56112">
    <property type="entry name" value="Protein kinase-like (PK-like)"/>
    <property type="match status" value="1"/>
</dbReference>
<dbReference type="Gene3D" id="3.30.200.20">
    <property type="entry name" value="Phosphorylase Kinase, domain 1"/>
    <property type="match status" value="1"/>
</dbReference>
<evidence type="ECO:0000256" key="2">
    <source>
        <dbReference type="PIRNR" id="PIRNR006221"/>
    </source>
</evidence>
<proteinExistence type="inferred from homology"/>
<sequence>MLSDDALQAWLESKALSILSEVPLSGGCIAQCFCITLSDGQQYFLKQQKDAEPPQFAAEADGLEALGRAGGLKVPYVYWYSEQSLLMEYLPAGRRQPEFMYRLGEGLAYQHRQPMTQFGYAHDTWCGATRQPNTQCADGYRFFAEHRLRYLGEICVDKALLSLGDLNRIERISECLPDLIPEQAPALLHGDLWSGNVLSGPDGLPVLIDPSVYQGWPEAELAMTCLFGGFEPDFYDAYEANTSVLPDWRDRIELYNLWHLLNHLSLFGRSYQYEVETILRRYT</sequence>
<evidence type="ECO:0000256" key="1">
    <source>
        <dbReference type="ARBA" id="ARBA00009460"/>
    </source>
</evidence>
<dbReference type="Gene3D" id="3.90.1200.10">
    <property type="match status" value="1"/>
</dbReference>
<gene>
    <name evidence="3" type="ORF">IOQ59_15855</name>
</gene>
<dbReference type="Pfam" id="PF03881">
    <property type="entry name" value="Fructosamin_kin"/>
    <property type="match status" value="1"/>
</dbReference>
<name>A0A8J7FFT2_9GAMM</name>
<dbReference type="InterPro" id="IPR011009">
    <property type="entry name" value="Kinase-like_dom_sf"/>
</dbReference>
<dbReference type="PANTHER" id="PTHR12149:SF8">
    <property type="entry name" value="PROTEIN-RIBULOSAMINE 3-KINASE"/>
    <property type="match status" value="1"/>
</dbReference>
<dbReference type="RefSeq" id="WP_193954425.1">
    <property type="nucleotide sequence ID" value="NZ_JADEYS010000017.1"/>
</dbReference>
<keyword evidence="2" id="KW-0808">Transferase</keyword>
<keyword evidence="4" id="KW-1185">Reference proteome</keyword>
<keyword evidence="2 3" id="KW-0418">Kinase</keyword>
<dbReference type="PANTHER" id="PTHR12149">
    <property type="entry name" value="FRUCTOSAMINE 3 KINASE-RELATED PROTEIN"/>
    <property type="match status" value="1"/>
</dbReference>
<dbReference type="Proteomes" id="UP000640333">
    <property type="component" value="Unassembled WGS sequence"/>
</dbReference>
<organism evidence="3 4">
    <name type="scientific">Pontibacterium sinense</name>
    <dbReference type="NCBI Taxonomy" id="2781979"/>
    <lineage>
        <taxon>Bacteria</taxon>
        <taxon>Pseudomonadati</taxon>
        <taxon>Pseudomonadota</taxon>
        <taxon>Gammaproteobacteria</taxon>
        <taxon>Oceanospirillales</taxon>
        <taxon>Oceanospirillaceae</taxon>
        <taxon>Pontibacterium</taxon>
    </lineage>
</organism>
<dbReference type="InterPro" id="IPR016477">
    <property type="entry name" value="Fructo-/Ketosamine-3-kinase"/>
</dbReference>
<evidence type="ECO:0000313" key="3">
    <source>
        <dbReference type="EMBL" id="MBE9398734.1"/>
    </source>
</evidence>
<comment type="caution">
    <text evidence="3">The sequence shown here is derived from an EMBL/GenBank/DDBJ whole genome shotgun (WGS) entry which is preliminary data.</text>
</comment>
<protein>
    <submittedName>
        <fullName evidence="3">Fructosamine kinase family protein</fullName>
    </submittedName>
</protein>
<reference evidence="3" key="1">
    <citation type="submission" date="2020-10" db="EMBL/GenBank/DDBJ databases">
        <title>Bacterium isolated from coastal waters sediment.</title>
        <authorList>
            <person name="Chen R.-J."/>
            <person name="Lu D.-C."/>
            <person name="Zhu K.-L."/>
            <person name="Du Z.-J."/>
        </authorList>
    </citation>
    <scope>NUCLEOTIDE SEQUENCE</scope>
    <source>
        <strain evidence="3">N1Y112</strain>
    </source>
</reference>
<dbReference type="GO" id="GO:0016301">
    <property type="term" value="F:kinase activity"/>
    <property type="evidence" value="ECO:0007669"/>
    <property type="project" value="UniProtKB-UniRule"/>
</dbReference>
<dbReference type="EMBL" id="JADEYS010000017">
    <property type="protein sequence ID" value="MBE9398734.1"/>
    <property type="molecule type" value="Genomic_DNA"/>
</dbReference>
<accession>A0A8J7FFT2</accession>
<dbReference type="AlphaFoldDB" id="A0A8J7FFT2"/>
<dbReference type="PIRSF" id="PIRSF006221">
    <property type="entry name" value="Ketosamine-3-kinase"/>
    <property type="match status" value="1"/>
</dbReference>